<dbReference type="OrthoDB" id="20198at2759"/>
<feature type="coiled-coil region" evidence="1">
    <location>
        <begin position="104"/>
        <end position="131"/>
    </location>
</feature>
<feature type="transmembrane region" description="Helical" evidence="2">
    <location>
        <begin position="183"/>
        <end position="205"/>
    </location>
</feature>
<evidence type="ECO:0000256" key="2">
    <source>
        <dbReference type="SAM" id="Phobius"/>
    </source>
</evidence>
<dbReference type="GO" id="GO:0006626">
    <property type="term" value="P:protein targeting to mitochondrion"/>
    <property type="evidence" value="ECO:0007669"/>
    <property type="project" value="TreeGrafter"/>
</dbReference>
<accession>A0A9W9CX46</accession>
<dbReference type="PANTHER" id="PTHR38402:SF1">
    <property type="entry name" value="MITOCHONDRIAL OUTER MEMBRANE PROTEIN OM14"/>
    <property type="match status" value="1"/>
</dbReference>
<protein>
    <recommendedName>
        <fullName evidence="5">Mitochondrial outer membrane protein OM14 C-terminal domain-containing protein</fullName>
    </recommendedName>
</protein>
<dbReference type="AlphaFoldDB" id="A0A9W9CX46"/>
<keyword evidence="1" id="KW-0175">Coiled coil</keyword>
<evidence type="ECO:0000313" key="4">
    <source>
        <dbReference type="Proteomes" id="UP001140453"/>
    </source>
</evidence>
<reference evidence="3" key="1">
    <citation type="submission" date="2022-10" db="EMBL/GenBank/DDBJ databases">
        <title>Tapping the CABI collections for fungal endophytes: first genome assemblies for Collariella, Neodidymelliopsis, Ascochyta clinopodiicola, Didymella pomorum, Didymosphaeria variabile, Neocosmospora piperis and Neocucurbitaria cava.</title>
        <authorList>
            <person name="Hill R."/>
        </authorList>
    </citation>
    <scope>NUCLEOTIDE SEQUENCE</scope>
    <source>
        <strain evidence="3">IMI 355082</strain>
    </source>
</reference>
<keyword evidence="2" id="KW-1133">Transmembrane helix</keyword>
<dbReference type="InterPro" id="IPR039454">
    <property type="entry name" value="OM14"/>
</dbReference>
<dbReference type="GO" id="GO:0005741">
    <property type="term" value="C:mitochondrial outer membrane"/>
    <property type="evidence" value="ECO:0007669"/>
    <property type="project" value="InterPro"/>
</dbReference>
<keyword evidence="4" id="KW-1185">Reference proteome</keyword>
<gene>
    <name evidence="3" type="ORF">N0V93_004428</name>
</gene>
<organism evidence="3 4">
    <name type="scientific">Gnomoniopsis smithogilvyi</name>
    <dbReference type="NCBI Taxonomy" id="1191159"/>
    <lineage>
        <taxon>Eukaryota</taxon>
        <taxon>Fungi</taxon>
        <taxon>Dikarya</taxon>
        <taxon>Ascomycota</taxon>
        <taxon>Pezizomycotina</taxon>
        <taxon>Sordariomycetes</taxon>
        <taxon>Sordariomycetidae</taxon>
        <taxon>Diaporthales</taxon>
        <taxon>Gnomoniaceae</taxon>
        <taxon>Gnomoniopsis</taxon>
    </lineage>
</organism>
<evidence type="ECO:0000313" key="3">
    <source>
        <dbReference type="EMBL" id="KAJ4390829.1"/>
    </source>
</evidence>
<feature type="transmembrane region" description="Helical" evidence="2">
    <location>
        <begin position="151"/>
        <end position="171"/>
    </location>
</feature>
<evidence type="ECO:0008006" key="5">
    <source>
        <dbReference type="Google" id="ProtNLM"/>
    </source>
</evidence>
<dbReference type="EMBL" id="JAPEVB010000003">
    <property type="protein sequence ID" value="KAJ4390829.1"/>
    <property type="molecule type" value="Genomic_DNA"/>
</dbReference>
<comment type="caution">
    <text evidence="3">The sequence shown here is derived from an EMBL/GenBank/DDBJ whole genome shotgun (WGS) entry which is preliminary data.</text>
</comment>
<evidence type="ECO:0000256" key="1">
    <source>
        <dbReference type="SAM" id="Coils"/>
    </source>
</evidence>
<proteinExistence type="predicted"/>
<dbReference type="GO" id="GO:1990593">
    <property type="term" value="F:nascent polypeptide-associated complex binding"/>
    <property type="evidence" value="ECO:0007669"/>
    <property type="project" value="InterPro"/>
</dbReference>
<keyword evidence="2" id="KW-0472">Membrane</keyword>
<keyword evidence="2" id="KW-0812">Transmembrane</keyword>
<name>A0A9W9CX46_9PEZI</name>
<sequence length="215" mass="23238">MTEFPFNFPNAAESWHPQQRARRASFPIRLHPNLVEGLQAYTLQAQANHASNLQAAAPPVPEIEPNESQTTSTGSLIDVDTQSVRTVPSDFMEQSIQTDTQAERIEREDELKDLADKAKAKKEKAKKKAVEADNWLLSKIAALSDNQASGIVYANLAAVVGLSAVLGYKAWGLHERGALRWSHAGVGAAVVGAVGIVEGVFSRFFTKARGSSSKA</sequence>
<dbReference type="PANTHER" id="PTHR38402">
    <property type="entry name" value="MITOCHONDRIAL OUTER MEMBRANE PROTEIN OM14"/>
    <property type="match status" value="1"/>
</dbReference>
<dbReference type="Proteomes" id="UP001140453">
    <property type="component" value="Unassembled WGS sequence"/>
</dbReference>